<feature type="transmembrane region" description="Helical" evidence="8">
    <location>
        <begin position="206"/>
        <end position="223"/>
    </location>
</feature>
<proteinExistence type="inferred from homology"/>
<comment type="similarity">
    <text evidence="2">Belongs to the auxin efflux carrier (TC 2.A.69) family.</text>
</comment>
<feature type="transmembrane region" description="Helical" evidence="8">
    <location>
        <begin position="136"/>
        <end position="154"/>
    </location>
</feature>
<dbReference type="GO" id="GO:0055085">
    <property type="term" value="P:transmembrane transport"/>
    <property type="evidence" value="ECO:0007669"/>
    <property type="project" value="InterPro"/>
</dbReference>
<gene>
    <name evidence="9" type="ORF">F8A88_03820</name>
</gene>
<name>A0A6N6N7J6_9BACT</name>
<comment type="caution">
    <text evidence="9">The sequence shown here is derived from an EMBL/GenBank/DDBJ whole genome shotgun (WGS) entry which is preliminary data.</text>
</comment>
<dbReference type="InterPro" id="IPR038770">
    <property type="entry name" value="Na+/solute_symporter_sf"/>
</dbReference>
<feature type="transmembrane region" description="Helical" evidence="8">
    <location>
        <begin position="98"/>
        <end position="116"/>
    </location>
</feature>
<evidence type="ECO:0000256" key="7">
    <source>
        <dbReference type="ARBA" id="ARBA00023136"/>
    </source>
</evidence>
<keyword evidence="4" id="KW-1003">Cell membrane</keyword>
<evidence type="ECO:0000256" key="8">
    <source>
        <dbReference type="SAM" id="Phobius"/>
    </source>
</evidence>
<keyword evidence="5 8" id="KW-0812">Transmembrane</keyword>
<feature type="transmembrane region" description="Helical" evidence="8">
    <location>
        <begin position="264"/>
        <end position="284"/>
    </location>
</feature>
<feature type="transmembrane region" description="Helical" evidence="8">
    <location>
        <begin position="296"/>
        <end position="315"/>
    </location>
</feature>
<evidence type="ECO:0000256" key="2">
    <source>
        <dbReference type="ARBA" id="ARBA00010145"/>
    </source>
</evidence>
<dbReference type="PANTHER" id="PTHR36838">
    <property type="entry name" value="AUXIN EFFLUX CARRIER FAMILY PROTEIN"/>
    <property type="match status" value="1"/>
</dbReference>
<evidence type="ECO:0000256" key="5">
    <source>
        <dbReference type="ARBA" id="ARBA00022692"/>
    </source>
</evidence>
<feature type="transmembrane region" description="Helical" evidence="8">
    <location>
        <begin position="66"/>
        <end position="86"/>
    </location>
</feature>
<evidence type="ECO:0000256" key="4">
    <source>
        <dbReference type="ARBA" id="ARBA00022475"/>
    </source>
</evidence>
<evidence type="ECO:0000313" key="10">
    <source>
        <dbReference type="Proteomes" id="UP000438699"/>
    </source>
</evidence>
<feature type="transmembrane region" description="Helical" evidence="8">
    <location>
        <begin position="6"/>
        <end position="25"/>
    </location>
</feature>
<keyword evidence="3" id="KW-0813">Transport</keyword>
<dbReference type="RefSeq" id="WP_151149766.1">
    <property type="nucleotide sequence ID" value="NZ_WAIE01000001.1"/>
</dbReference>
<dbReference type="Gene3D" id="1.20.1530.20">
    <property type="match status" value="1"/>
</dbReference>
<feature type="transmembrane region" description="Helical" evidence="8">
    <location>
        <begin position="166"/>
        <end position="186"/>
    </location>
</feature>
<keyword evidence="10" id="KW-1185">Reference proteome</keyword>
<keyword evidence="7 8" id="KW-0472">Membrane</keyword>
<evidence type="ECO:0000256" key="1">
    <source>
        <dbReference type="ARBA" id="ARBA00004651"/>
    </source>
</evidence>
<dbReference type="Proteomes" id="UP000438699">
    <property type="component" value="Unassembled WGS sequence"/>
</dbReference>
<comment type="subcellular location">
    <subcellularLocation>
        <location evidence="1">Cell membrane</location>
        <topology evidence="1">Multi-pass membrane protein</topology>
    </subcellularLocation>
</comment>
<feature type="transmembrane region" description="Helical" evidence="8">
    <location>
        <begin position="230"/>
        <end position="252"/>
    </location>
</feature>
<dbReference type="AlphaFoldDB" id="A0A6N6N7J6"/>
<reference evidence="9 10" key="1">
    <citation type="journal article" date="2017" name="Int. J. Syst. Evol. Microbiol.">
        <title>Desulfovibrio senegalensis sp. nov., a mesophilic sulfate reducer isolated from marine sediment.</title>
        <authorList>
            <person name="Thioye A."/>
            <person name="Gam Z.B.A."/>
            <person name="Mbengue M."/>
            <person name="Cayol J.L."/>
            <person name="Joseph-Bartoli M."/>
            <person name="Toure-Kane C."/>
            <person name="Labat M."/>
        </authorList>
    </citation>
    <scope>NUCLEOTIDE SEQUENCE [LARGE SCALE GENOMIC DNA]</scope>
    <source>
        <strain evidence="9 10">DSM 101509</strain>
    </source>
</reference>
<protein>
    <submittedName>
        <fullName evidence="9">AEC family transporter</fullName>
    </submittedName>
</protein>
<keyword evidence="6 8" id="KW-1133">Transmembrane helix</keyword>
<sequence length="316" mass="33664">MTIYSRLITSVIILLGLIGFAAFLRHKGFVRQEHGGIFAKLVTHGTLPALIFVSLAHTTVDWSESWFALIMLCAEILALALGWIGARLLRLDRAASGAMILVSGFGSSSLLGYALISQVFPGNTAAMTEAVMVSEIGVGPALFTIGTMIAIYYGSEATAPGARFKAALAFFRSPIFISVVAGLLWSGFRLPTDDPICGTVIQGLRLVGNANTLMVTLLVGVLLKFRGIASVAMIGAFVAANKLILKPLLIWLPTLFMHVHTWEVHVLVLEAAMPSALLTVALCRTYGCDAPLASRMVFLTTALSAATIPLMFSVLP</sequence>
<dbReference type="PANTHER" id="PTHR36838:SF3">
    <property type="entry name" value="TRANSPORTER AUXIN EFFLUX CARRIER EC FAMILY"/>
    <property type="match status" value="1"/>
</dbReference>
<evidence type="ECO:0000256" key="3">
    <source>
        <dbReference type="ARBA" id="ARBA00022448"/>
    </source>
</evidence>
<evidence type="ECO:0000313" key="9">
    <source>
        <dbReference type="EMBL" id="KAB1443395.1"/>
    </source>
</evidence>
<dbReference type="EMBL" id="WAIE01000001">
    <property type="protein sequence ID" value="KAB1443395.1"/>
    <property type="molecule type" value="Genomic_DNA"/>
</dbReference>
<dbReference type="InterPro" id="IPR004776">
    <property type="entry name" value="Mem_transp_PIN-like"/>
</dbReference>
<dbReference type="OrthoDB" id="5499071at2"/>
<dbReference type="Pfam" id="PF03547">
    <property type="entry name" value="Mem_trans"/>
    <property type="match status" value="1"/>
</dbReference>
<accession>A0A6N6N7J6</accession>
<organism evidence="9 10">
    <name type="scientific">Pseudodesulfovibrio senegalensis</name>
    <dbReference type="NCBI Taxonomy" id="1721087"/>
    <lineage>
        <taxon>Bacteria</taxon>
        <taxon>Pseudomonadati</taxon>
        <taxon>Thermodesulfobacteriota</taxon>
        <taxon>Desulfovibrionia</taxon>
        <taxon>Desulfovibrionales</taxon>
        <taxon>Desulfovibrionaceae</taxon>
    </lineage>
</organism>
<evidence type="ECO:0000256" key="6">
    <source>
        <dbReference type="ARBA" id="ARBA00022989"/>
    </source>
</evidence>
<dbReference type="GO" id="GO:0005886">
    <property type="term" value="C:plasma membrane"/>
    <property type="evidence" value="ECO:0007669"/>
    <property type="project" value="UniProtKB-SubCell"/>
</dbReference>